<organism evidence="1 2">
    <name type="scientific">Streptomyces lacrimifluminis</name>
    <dbReference type="NCBI Taxonomy" id="1500077"/>
    <lineage>
        <taxon>Bacteria</taxon>
        <taxon>Bacillati</taxon>
        <taxon>Actinomycetota</taxon>
        <taxon>Actinomycetes</taxon>
        <taxon>Kitasatosporales</taxon>
        <taxon>Streptomycetaceae</taxon>
        <taxon>Streptomyces</taxon>
    </lineage>
</organism>
<dbReference type="AlphaFoldDB" id="A0A917L3F7"/>
<keyword evidence="2" id="KW-1185">Reference proteome</keyword>
<evidence type="ECO:0000313" key="2">
    <source>
        <dbReference type="Proteomes" id="UP000625682"/>
    </source>
</evidence>
<reference evidence="1" key="2">
    <citation type="submission" date="2020-09" db="EMBL/GenBank/DDBJ databases">
        <authorList>
            <person name="Sun Q."/>
            <person name="Zhou Y."/>
        </authorList>
    </citation>
    <scope>NUCLEOTIDE SEQUENCE</scope>
    <source>
        <strain evidence="1">CGMCC 4.7272</strain>
    </source>
</reference>
<evidence type="ECO:0000313" key="1">
    <source>
        <dbReference type="EMBL" id="GGJ37947.1"/>
    </source>
</evidence>
<dbReference type="EMBL" id="BMMU01000011">
    <property type="protein sequence ID" value="GGJ37947.1"/>
    <property type="molecule type" value="Genomic_DNA"/>
</dbReference>
<dbReference type="Proteomes" id="UP000625682">
    <property type="component" value="Unassembled WGS sequence"/>
</dbReference>
<protein>
    <submittedName>
        <fullName evidence="1">Uncharacterized protein</fullName>
    </submittedName>
</protein>
<accession>A0A917L3F7</accession>
<gene>
    <name evidence="1" type="ORF">GCM10012282_38390</name>
</gene>
<sequence length="72" mass="7684">MDTVWVRGSRTQGETGEIILRTPMVTAFFPAGNREDGDFLPDSGRLTPVPPVDHFRPSVAARPCGFNAGPGG</sequence>
<reference evidence="1" key="1">
    <citation type="journal article" date="2014" name="Int. J. Syst. Evol. Microbiol.">
        <title>Complete genome sequence of Corynebacterium casei LMG S-19264T (=DSM 44701T), isolated from a smear-ripened cheese.</title>
        <authorList>
            <consortium name="US DOE Joint Genome Institute (JGI-PGF)"/>
            <person name="Walter F."/>
            <person name="Albersmeier A."/>
            <person name="Kalinowski J."/>
            <person name="Ruckert C."/>
        </authorList>
    </citation>
    <scope>NUCLEOTIDE SEQUENCE</scope>
    <source>
        <strain evidence="1">CGMCC 4.7272</strain>
    </source>
</reference>
<comment type="caution">
    <text evidence="1">The sequence shown here is derived from an EMBL/GenBank/DDBJ whole genome shotgun (WGS) entry which is preliminary data.</text>
</comment>
<name>A0A917L3F7_9ACTN</name>
<proteinExistence type="predicted"/>